<accession>A0A388LU35</accession>
<dbReference type="InterPro" id="IPR019368">
    <property type="entry name" value="Ribosomal_mS29"/>
</dbReference>
<evidence type="ECO:0000256" key="3">
    <source>
        <dbReference type="ARBA" id="ARBA00022946"/>
    </source>
</evidence>
<evidence type="ECO:0000256" key="7">
    <source>
        <dbReference type="ARBA" id="ARBA00035140"/>
    </source>
</evidence>
<keyword evidence="10" id="KW-1185">Reference proteome</keyword>
<keyword evidence="5" id="KW-0496">Mitochondrion</keyword>
<name>A0A388LU35_CHABU</name>
<comment type="caution">
    <text evidence="9">The sequence shown here is derived from an EMBL/GenBank/DDBJ whole genome shotgun (WGS) entry which is preliminary data.</text>
</comment>
<evidence type="ECO:0000256" key="1">
    <source>
        <dbReference type="ARBA" id="ARBA00004173"/>
    </source>
</evidence>
<dbReference type="InterPro" id="IPR027417">
    <property type="entry name" value="P-loop_NTPase"/>
</dbReference>
<dbReference type="OrthoDB" id="274828at2759"/>
<dbReference type="Pfam" id="PF10236">
    <property type="entry name" value="DAP3"/>
    <property type="match status" value="1"/>
</dbReference>
<feature type="compositionally biased region" description="Gly residues" evidence="8">
    <location>
        <begin position="322"/>
        <end position="333"/>
    </location>
</feature>
<evidence type="ECO:0000256" key="6">
    <source>
        <dbReference type="ARBA" id="ARBA00023274"/>
    </source>
</evidence>
<dbReference type="GO" id="GO:0005763">
    <property type="term" value="C:mitochondrial small ribosomal subunit"/>
    <property type="evidence" value="ECO:0007669"/>
    <property type="project" value="TreeGrafter"/>
</dbReference>
<protein>
    <recommendedName>
        <fullName evidence="7">Small ribosomal subunit protein mS29</fullName>
    </recommendedName>
</protein>
<evidence type="ECO:0000256" key="4">
    <source>
        <dbReference type="ARBA" id="ARBA00022980"/>
    </source>
</evidence>
<evidence type="ECO:0000313" key="9">
    <source>
        <dbReference type="EMBL" id="GBG85838.1"/>
    </source>
</evidence>
<sequence>MSGVYSSVGRVARGVINCTIGAWKRIGYTIANAAIGIGTGRYSSIASSSSSSFPTAIGSDVSATSASLIGRLQSTVARSGPAHNNLPGAAVGGGGGGGGVTTASFVRRALPLHFPFSSWLPWAARSLTTAIASKKIGGAAASSAVGNAHQWEEAIFTRVTDPSFLSYADVNKYFVLSSANSTPFLHISTNTSRFRLDGAHIGRRPFGRNFLLDGPVGSGKSVALATAVHWARASGWLVFYVPSGRDWIKGGFFQKHAQTNLWDTPVAAKNALQGLMNSHEDLLAALPLKVPEPIPVETIPTRPGRLGPAQSGEPANENEGASGSGAGEEISGGGSLRDLVSRGLKMTQANALVSCVVRVRKELSQVTDVPVLIAIDEFNSWFGYSDYQESRGPSSRRNIRAEDLRMVNAFRSMVDSPLENGVMVAANSNSTATVNLPVTLPGVPQRVRFEIPRYNAQETATALNYYHRCNIGFDDPTADDIKRMFFLTAGNGDELRTLAHLL</sequence>
<dbReference type="PANTHER" id="PTHR12810">
    <property type="entry name" value="MITOCHONDRIAL 28S RIBOSOMAL PROTEIN S29"/>
    <property type="match status" value="1"/>
</dbReference>
<evidence type="ECO:0000256" key="5">
    <source>
        <dbReference type="ARBA" id="ARBA00023128"/>
    </source>
</evidence>
<proteinExistence type="inferred from homology"/>
<reference evidence="9 10" key="1">
    <citation type="journal article" date="2018" name="Cell">
        <title>The Chara Genome: Secondary Complexity and Implications for Plant Terrestrialization.</title>
        <authorList>
            <person name="Nishiyama T."/>
            <person name="Sakayama H."/>
            <person name="Vries J.D."/>
            <person name="Buschmann H."/>
            <person name="Saint-Marcoux D."/>
            <person name="Ullrich K.K."/>
            <person name="Haas F.B."/>
            <person name="Vanderstraeten L."/>
            <person name="Becker D."/>
            <person name="Lang D."/>
            <person name="Vosolsobe S."/>
            <person name="Rombauts S."/>
            <person name="Wilhelmsson P.K.I."/>
            <person name="Janitza P."/>
            <person name="Kern R."/>
            <person name="Heyl A."/>
            <person name="Rumpler F."/>
            <person name="Villalobos L.I.A.C."/>
            <person name="Clay J.M."/>
            <person name="Skokan R."/>
            <person name="Toyoda A."/>
            <person name="Suzuki Y."/>
            <person name="Kagoshima H."/>
            <person name="Schijlen E."/>
            <person name="Tajeshwar N."/>
            <person name="Catarino B."/>
            <person name="Hetherington A.J."/>
            <person name="Saltykova A."/>
            <person name="Bonnot C."/>
            <person name="Breuninger H."/>
            <person name="Symeonidi A."/>
            <person name="Radhakrishnan G.V."/>
            <person name="Van Nieuwerburgh F."/>
            <person name="Deforce D."/>
            <person name="Chang C."/>
            <person name="Karol K.G."/>
            <person name="Hedrich R."/>
            <person name="Ulvskov P."/>
            <person name="Glockner G."/>
            <person name="Delwiche C.F."/>
            <person name="Petrasek J."/>
            <person name="Van de Peer Y."/>
            <person name="Friml J."/>
            <person name="Beilby M."/>
            <person name="Dolan L."/>
            <person name="Kohara Y."/>
            <person name="Sugano S."/>
            <person name="Fujiyama A."/>
            <person name="Delaux P.-M."/>
            <person name="Quint M."/>
            <person name="TheiBen G."/>
            <person name="Hagemann M."/>
            <person name="Harholt J."/>
            <person name="Dunand C."/>
            <person name="Zachgo S."/>
            <person name="Langdale J."/>
            <person name="Maumus F."/>
            <person name="Straeten D.V.D."/>
            <person name="Gould S.B."/>
            <person name="Rensing S.A."/>
        </authorList>
    </citation>
    <scope>NUCLEOTIDE SEQUENCE [LARGE SCALE GENOMIC DNA]</scope>
    <source>
        <strain evidence="9 10">S276</strain>
    </source>
</reference>
<dbReference type="AlphaFoldDB" id="A0A388LU35"/>
<organism evidence="9 10">
    <name type="scientific">Chara braunii</name>
    <name type="common">Braun's stonewort</name>
    <dbReference type="NCBI Taxonomy" id="69332"/>
    <lineage>
        <taxon>Eukaryota</taxon>
        <taxon>Viridiplantae</taxon>
        <taxon>Streptophyta</taxon>
        <taxon>Charophyceae</taxon>
        <taxon>Charales</taxon>
        <taxon>Characeae</taxon>
        <taxon>Chara</taxon>
    </lineage>
</organism>
<gene>
    <name evidence="9" type="ORF">CBR_g40648</name>
</gene>
<keyword evidence="6" id="KW-0687">Ribonucleoprotein</keyword>
<dbReference type="EMBL" id="BFEA01000536">
    <property type="protein sequence ID" value="GBG85838.1"/>
    <property type="molecule type" value="Genomic_DNA"/>
</dbReference>
<dbReference type="PANTHER" id="PTHR12810:SF0">
    <property type="entry name" value="SMALL RIBOSOMAL SUBUNIT PROTEIN MS29"/>
    <property type="match status" value="1"/>
</dbReference>
<dbReference type="Gramene" id="GBG85838">
    <property type="protein sequence ID" value="GBG85838"/>
    <property type="gene ID" value="CBR_g40648"/>
</dbReference>
<keyword evidence="3" id="KW-0809">Transit peptide</keyword>
<comment type="subcellular location">
    <subcellularLocation>
        <location evidence="1">Mitochondrion</location>
    </subcellularLocation>
</comment>
<keyword evidence="4" id="KW-0689">Ribosomal protein</keyword>
<comment type="similarity">
    <text evidence="2">Belongs to the mitochondrion-specific ribosomal protein mS29 family.</text>
</comment>
<dbReference type="STRING" id="69332.A0A388LU35"/>
<feature type="region of interest" description="Disordered" evidence="8">
    <location>
        <begin position="297"/>
        <end position="333"/>
    </location>
</feature>
<evidence type="ECO:0000256" key="2">
    <source>
        <dbReference type="ARBA" id="ARBA00009863"/>
    </source>
</evidence>
<evidence type="ECO:0000256" key="8">
    <source>
        <dbReference type="SAM" id="MobiDB-lite"/>
    </source>
</evidence>
<dbReference type="GO" id="GO:0003735">
    <property type="term" value="F:structural constituent of ribosome"/>
    <property type="evidence" value="ECO:0007669"/>
    <property type="project" value="TreeGrafter"/>
</dbReference>
<evidence type="ECO:0000313" key="10">
    <source>
        <dbReference type="Proteomes" id="UP000265515"/>
    </source>
</evidence>
<dbReference type="Proteomes" id="UP000265515">
    <property type="component" value="Unassembled WGS sequence"/>
</dbReference>
<dbReference type="SUPFAM" id="SSF52540">
    <property type="entry name" value="P-loop containing nucleoside triphosphate hydrolases"/>
    <property type="match status" value="1"/>
</dbReference>